<reference evidence="2 3" key="1">
    <citation type="submission" date="2019-08" db="EMBL/GenBank/DDBJ databases">
        <authorList>
            <person name="Dhanesh K."/>
            <person name="Kumar G."/>
            <person name="Sasikala C."/>
            <person name="Venkata Ramana C."/>
        </authorList>
    </citation>
    <scope>NUCLEOTIDE SEQUENCE [LARGE SCALE GENOMIC DNA]</scope>
    <source>
        <strain evidence="2 3">JC645</strain>
    </source>
</reference>
<dbReference type="RefSeq" id="WP_150074047.1">
    <property type="nucleotide sequence ID" value="NZ_VWOX01000001.1"/>
</dbReference>
<dbReference type="Proteomes" id="UP000324479">
    <property type="component" value="Unassembled WGS sequence"/>
</dbReference>
<proteinExistence type="predicted"/>
<evidence type="ECO:0000256" key="1">
    <source>
        <dbReference type="SAM" id="SignalP"/>
    </source>
</evidence>
<gene>
    <name evidence="2" type="ORF">FYK55_00500</name>
</gene>
<comment type="caution">
    <text evidence="2">The sequence shown here is derived from an EMBL/GenBank/DDBJ whole genome shotgun (WGS) entry which is preliminary data.</text>
</comment>
<name>A0A5M6DL37_9BACT</name>
<keyword evidence="1" id="KW-0732">Signal</keyword>
<accession>A0A5M6DL37</accession>
<feature type="chain" id="PRO_5024429694" description="CHRD domain-containing protein" evidence="1">
    <location>
        <begin position="23"/>
        <end position="180"/>
    </location>
</feature>
<protein>
    <recommendedName>
        <fullName evidence="4">CHRD domain-containing protein</fullName>
    </recommendedName>
</protein>
<keyword evidence="3" id="KW-1185">Reference proteome</keyword>
<dbReference type="AlphaFoldDB" id="A0A5M6DL37"/>
<evidence type="ECO:0000313" key="3">
    <source>
        <dbReference type="Proteomes" id="UP000324479"/>
    </source>
</evidence>
<evidence type="ECO:0008006" key="4">
    <source>
        <dbReference type="Google" id="ProtNLM"/>
    </source>
</evidence>
<sequence>MRNITTIAATLALAFAITSVFALRPSRANDTERSTPHFRVKVFDVIGSEDSVVKQIRIELEPNSRAKIKSDKKGAGGLSASAGTVAGQPEIGVITVTVLVDHIEWNAGNVNALKFLMSIDGNGSKALMSDSGPMVSGKTVSELLTVLLKSGTYEYGTGVPMLRFKDKIYSLTVTAPSSKP</sequence>
<organism evidence="2 3">
    <name type="scientific">Roseiconus nitratireducens</name>
    <dbReference type="NCBI Taxonomy" id="2605748"/>
    <lineage>
        <taxon>Bacteria</taxon>
        <taxon>Pseudomonadati</taxon>
        <taxon>Planctomycetota</taxon>
        <taxon>Planctomycetia</taxon>
        <taxon>Pirellulales</taxon>
        <taxon>Pirellulaceae</taxon>
        <taxon>Roseiconus</taxon>
    </lineage>
</organism>
<feature type="signal peptide" evidence="1">
    <location>
        <begin position="1"/>
        <end position="22"/>
    </location>
</feature>
<evidence type="ECO:0000313" key="2">
    <source>
        <dbReference type="EMBL" id="KAA5546939.1"/>
    </source>
</evidence>
<dbReference type="EMBL" id="VWOX01000001">
    <property type="protein sequence ID" value="KAA5546939.1"/>
    <property type="molecule type" value="Genomic_DNA"/>
</dbReference>